<gene>
    <name evidence="1" type="ORF">BAZSYMA_ACONTIG236947_1</name>
</gene>
<name>A0A1H6MEX2_9GAMM</name>
<organism evidence="1 2">
    <name type="scientific">Bathymodiolus azoricus thioautotrophic gill symbiont</name>
    <dbReference type="NCBI Taxonomy" id="235205"/>
    <lineage>
        <taxon>Bacteria</taxon>
        <taxon>Pseudomonadati</taxon>
        <taxon>Pseudomonadota</taxon>
        <taxon>Gammaproteobacteria</taxon>
        <taxon>sulfur-oxidizing symbionts</taxon>
    </lineage>
</organism>
<evidence type="ECO:0000313" key="2">
    <source>
        <dbReference type="Proteomes" id="UP000198988"/>
    </source>
</evidence>
<protein>
    <submittedName>
        <fullName evidence="1">Uncharacterized protein</fullName>
    </submittedName>
</protein>
<reference evidence="2" key="1">
    <citation type="submission" date="2016-06" db="EMBL/GenBank/DDBJ databases">
        <authorList>
            <person name="Petersen J."/>
            <person name="Sayavedra L."/>
        </authorList>
    </citation>
    <scope>NUCLEOTIDE SEQUENCE [LARGE SCALE GENOMIC DNA]</scope>
    <source>
        <strain evidence="2">BazSymA</strain>
    </source>
</reference>
<accession>A0A1H6MEX2</accession>
<dbReference type="Proteomes" id="UP000198988">
    <property type="component" value="Unassembled WGS sequence"/>
</dbReference>
<dbReference type="EMBL" id="CDSC02000422">
    <property type="protein sequence ID" value="SEI00110.1"/>
    <property type="molecule type" value="Genomic_DNA"/>
</dbReference>
<dbReference type="AlphaFoldDB" id="A0A1H6MEX2"/>
<proteinExistence type="predicted"/>
<evidence type="ECO:0000313" key="1">
    <source>
        <dbReference type="EMBL" id="SEI00110.1"/>
    </source>
</evidence>
<sequence length="51" mass="5677">MNALSDFSILPLITITSYPANAINAIKEIPIIFNHRSMPSPRLFKTSCLKS</sequence>